<gene>
    <name evidence="1" type="ORF">FKW44_006024</name>
</gene>
<reference evidence="2" key="1">
    <citation type="submission" date="2021-01" db="EMBL/GenBank/DDBJ databases">
        <title>Caligus Genome Assembly.</title>
        <authorList>
            <person name="Gallardo-Escarate C."/>
        </authorList>
    </citation>
    <scope>NUCLEOTIDE SEQUENCE [LARGE SCALE GENOMIC DNA]</scope>
</reference>
<name>A0A7T8KCS2_CALRO</name>
<dbReference type="AlphaFoldDB" id="A0A7T8KCS2"/>
<feature type="non-terminal residue" evidence="1">
    <location>
        <position position="1"/>
    </location>
</feature>
<evidence type="ECO:0000313" key="1">
    <source>
        <dbReference type="EMBL" id="QQP53518.1"/>
    </source>
</evidence>
<organism evidence="1 2">
    <name type="scientific">Caligus rogercresseyi</name>
    <name type="common">Sea louse</name>
    <dbReference type="NCBI Taxonomy" id="217165"/>
    <lineage>
        <taxon>Eukaryota</taxon>
        <taxon>Metazoa</taxon>
        <taxon>Ecdysozoa</taxon>
        <taxon>Arthropoda</taxon>
        <taxon>Crustacea</taxon>
        <taxon>Multicrustacea</taxon>
        <taxon>Hexanauplia</taxon>
        <taxon>Copepoda</taxon>
        <taxon>Siphonostomatoida</taxon>
        <taxon>Caligidae</taxon>
        <taxon>Caligus</taxon>
    </lineage>
</organism>
<accession>A0A7T8KCS2</accession>
<proteinExistence type="predicted"/>
<protein>
    <submittedName>
        <fullName evidence="1">Uncharacterized protein</fullName>
    </submittedName>
</protein>
<keyword evidence="2" id="KW-1185">Reference proteome</keyword>
<dbReference type="Proteomes" id="UP000595437">
    <property type="component" value="Chromosome 4"/>
</dbReference>
<evidence type="ECO:0000313" key="2">
    <source>
        <dbReference type="Proteomes" id="UP000595437"/>
    </source>
</evidence>
<sequence length="52" mass="5928">ARSAKFNLLRVPQPNNANTALWNAFIIWNACGDLRLNKRYGEALKKKCGSFF</sequence>
<dbReference type="EMBL" id="CP045893">
    <property type="protein sequence ID" value="QQP53518.1"/>
    <property type="molecule type" value="Genomic_DNA"/>
</dbReference>